<dbReference type="EMBL" id="JAUSQX010000001">
    <property type="protein sequence ID" value="MDP9806758.1"/>
    <property type="molecule type" value="Genomic_DNA"/>
</dbReference>
<organism evidence="2 3">
    <name type="scientific">Trueperella bonasi</name>
    <dbReference type="NCBI Taxonomy" id="312286"/>
    <lineage>
        <taxon>Bacteria</taxon>
        <taxon>Bacillati</taxon>
        <taxon>Actinomycetota</taxon>
        <taxon>Actinomycetes</taxon>
        <taxon>Actinomycetales</taxon>
        <taxon>Actinomycetaceae</taxon>
        <taxon>Trueperella</taxon>
    </lineage>
</organism>
<feature type="transmembrane region" description="Helical" evidence="1">
    <location>
        <begin position="6"/>
        <end position="26"/>
    </location>
</feature>
<evidence type="ECO:0000313" key="2">
    <source>
        <dbReference type="EMBL" id="MDP9806758.1"/>
    </source>
</evidence>
<dbReference type="InterPro" id="IPR019675">
    <property type="entry name" value="DUF2550"/>
</dbReference>
<comment type="caution">
    <text evidence="2">The sequence shown here is derived from an EMBL/GenBank/DDBJ whole genome shotgun (WGS) entry which is preliminary data.</text>
</comment>
<proteinExistence type="predicted"/>
<keyword evidence="3" id="KW-1185">Reference proteome</keyword>
<sequence length="133" mass="14655">MVGEAIAWGISAVLLVGLLLGFCFLLRARRLLNLPASIQVAFRGEDGRWVNSIAVLGDETLDLYPTRSLRWAPSRRARRDGIQFELRPEREGVQIATLATEKGKWHIASSADEVSAMLSWIDSAPPEAEPTIA</sequence>
<keyword evidence="1" id="KW-0472">Membrane</keyword>
<dbReference type="Pfam" id="PF10739">
    <property type="entry name" value="DUF2550"/>
    <property type="match status" value="1"/>
</dbReference>
<accession>A0ABT9NIA7</accession>
<protein>
    <recommendedName>
        <fullName evidence="4">DUF2550 family protein</fullName>
    </recommendedName>
</protein>
<reference evidence="2 3" key="1">
    <citation type="submission" date="2023-07" db="EMBL/GenBank/DDBJ databases">
        <title>Sequencing the genomes of 1000 actinobacteria strains.</title>
        <authorList>
            <person name="Klenk H.-P."/>
        </authorList>
    </citation>
    <scope>NUCLEOTIDE SEQUENCE [LARGE SCALE GENOMIC DNA]</scope>
    <source>
        <strain evidence="2 3">DSM 17163</strain>
    </source>
</reference>
<gene>
    <name evidence="2" type="ORF">J2S70_001340</name>
</gene>
<dbReference type="Proteomes" id="UP001243212">
    <property type="component" value="Unassembled WGS sequence"/>
</dbReference>
<evidence type="ECO:0008006" key="4">
    <source>
        <dbReference type="Google" id="ProtNLM"/>
    </source>
</evidence>
<keyword evidence="1" id="KW-1133">Transmembrane helix</keyword>
<evidence type="ECO:0000256" key="1">
    <source>
        <dbReference type="SAM" id="Phobius"/>
    </source>
</evidence>
<name>A0ABT9NIA7_9ACTO</name>
<evidence type="ECO:0000313" key="3">
    <source>
        <dbReference type="Proteomes" id="UP001243212"/>
    </source>
</evidence>
<keyword evidence="1" id="KW-0812">Transmembrane</keyword>